<evidence type="ECO:0000313" key="10">
    <source>
        <dbReference type="Proteomes" id="UP000183832"/>
    </source>
</evidence>
<dbReference type="GO" id="GO:0007018">
    <property type="term" value="P:microtubule-based movement"/>
    <property type="evidence" value="ECO:0007669"/>
    <property type="project" value="InterPro"/>
</dbReference>
<evidence type="ECO:0000256" key="3">
    <source>
        <dbReference type="ARBA" id="ARBA00022741"/>
    </source>
</evidence>
<keyword evidence="4 7" id="KW-0067">ATP-binding</keyword>
<dbReference type="GO" id="GO:0005524">
    <property type="term" value="F:ATP binding"/>
    <property type="evidence" value="ECO:0007669"/>
    <property type="project" value="UniProtKB-UniRule"/>
</dbReference>
<organism evidence="9 10">
    <name type="scientific">Clunio marinus</name>
    <dbReference type="NCBI Taxonomy" id="568069"/>
    <lineage>
        <taxon>Eukaryota</taxon>
        <taxon>Metazoa</taxon>
        <taxon>Ecdysozoa</taxon>
        <taxon>Arthropoda</taxon>
        <taxon>Hexapoda</taxon>
        <taxon>Insecta</taxon>
        <taxon>Pterygota</taxon>
        <taxon>Neoptera</taxon>
        <taxon>Endopterygota</taxon>
        <taxon>Diptera</taxon>
        <taxon>Nematocera</taxon>
        <taxon>Chironomoidea</taxon>
        <taxon>Chironomidae</taxon>
        <taxon>Clunio</taxon>
    </lineage>
</organism>
<keyword evidence="3 7" id="KW-0547">Nucleotide-binding</keyword>
<dbReference type="Gene3D" id="3.40.850.10">
    <property type="entry name" value="Kinesin motor domain"/>
    <property type="match status" value="1"/>
</dbReference>
<evidence type="ECO:0000259" key="8">
    <source>
        <dbReference type="PROSITE" id="PS50067"/>
    </source>
</evidence>
<dbReference type="PANTHER" id="PTHR47969:SF15">
    <property type="entry name" value="CHROMOSOME-ASSOCIATED KINESIN KIF4A-RELATED"/>
    <property type="match status" value="1"/>
</dbReference>
<evidence type="ECO:0000256" key="5">
    <source>
        <dbReference type="ARBA" id="ARBA00023054"/>
    </source>
</evidence>
<dbReference type="PRINTS" id="PR00380">
    <property type="entry name" value="KINESINHEAVY"/>
</dbReference>
<dbReference type="InterPro" id="IPR010994">
    <property type="entry name" value="RuvA_2-like"/>
</dbReference>
<evidence type="ECO:0000256" key="1">
    <source>
        <dbReference type="ARBA" id="ARBA00004245"/>
    </source>
</evidence>
<proteinExistence type="inferred from homology"/>
<name>A0A1J1HV13_9DIPT</name>
<comment type="similarity">
    <text evidence="7">Belongs to the TRAFAC class myosin-kinesin ATPase superfamily. Kinesin family.</text>
</comment>
<dbReference type="InterPro" id="IPR036961">
    <property type="entry name" value="Kinesin_motor_dom_sf"/>
</dbReference>
<reference evidence="9 10" key="1">
    <citation type="submission" date="2015-04" db="EMBL/GenBank/DDBJ databases">
        <authorList>
            <person name="Syromyatnikov M.Y."/>
            <person name="Popov V.N."/>
        </authorList>
    </citation>
    <scope>NUCLEOTIDE SEQUENCE [LARGE SCALE GENOMIC DNA]</scope>
</reference>
<dbReference type="InterPro" id="IPR027417">
    <property type="entry name" value="P-loop_NTPase"/>
</dbReference>
<gene>
    <name evidence="9" type="ORF">CLUMA_CG004879</name>
</gene>
<keyword evidence="6" id="KW-0206">Cytoskeleton</keyword>
<dbReference type="STRING" id="568069.A0A1J1HV13"/>
<dbReference type="GO" id="GO:0051231">
    <property type="term" value="P:spindle elongation"/>
    <property type="evidence" value="ECO:0007669"/>
    <property type="project" value="TreeGrafter"/>
</dbReference>
<comment type="subcellular location">
    <subcellularLocation>
        <location evidence="1">Cytoplasm</location>
        <location evidence="1">Cytoskeleton</location>
    </subcellularLocation>
</comment>
<feature type="domain" description="Kinesin motor" evidence="8">
    <location>
        <begin position="9"/>
        <end position="315"/>
    </location>
</feature>
<dbReference type="GO" id="GO:0005875">
    <property type="term" value="C:microtubule associated complex"/>
    <property type="evidence" value="ECO:0007669"/>
    <property type="project" value="TreeGrafter"/>
</dbReference>
<dbReference type="PANTHER" id="PTHR47969">
    <property type="entry name" value="CHROMOSOME-ASSOCIATED KINESIN KIF4A-RELATED"/>
    <property type="match status" value="1"/>
</dbReference>
<keyword evidence="2" id="KW-0963">Cytoplasm</keyword>
<dbReference type="Proteomes" id="UP000183832">
    <property type="component" value="Unassembled WGS sequence"/>
</dbReference>
<dbReference type="GO" id="GO:0008017">
    <property type="term" value="F:microtubule binding"/>
    <property type="evidence" value="ECO:0007669"/>
    <property type="project" value="InterPro"/>
</dbReference>
<sequence length="673" mass="76474">MIENIMEKSINVYLRIRPNTTENENIFDENNSQNTSKMVVINSNPYIFDHIFYPVATQDDFKVMVEPLVTKLLAGFNCSLLAYGQSGTGKTYTMGLYESSDGLIAQTVNSMMSQLENDPSDVKNIVKISYIEIYNEKVYDLLVENCFDPIYAKGTIFQGSTQIPIKDFNEAYEIIQKGNKIRHVRDTKLNSSSSRSHAMLSVFLTRSNENSAETSVMRFCDLAGCEGIRNTHHIGMAQKEGVNINSGLLAVGKVVKALIEDKKLIPYRDSVLTMVLKDSLNTKSYISILGCISSSIKDRTETLSTIQFVQRIKTLDSKNIPEYNAYMKEKQRLQARTPLKSYMLPLSTNKRVNSVVKTPRAKSDYNYTGTIRKTLTKPQIGQYSFKPNSRKSLRFNKSNLNDTFNVVDHNESSCSSMNRENHRIECQNQHNFQFSPLMRRIEMAIDNKFSSFMETIKNQTIQNSLFYPELLRSSVRSSVASSVAKTINCNKDPLDDSSYSEITNFTISNDDASSPTTSTVLRRQGTNENNNFMMNKRSNDELMAIAISDSENEITLEVPSNETVISRPPIRRSTRIQIRKQEERLRSISNETIPEETSHRITKRSLEKNILQILNNGSLKELQKIPAVGLKTAQQILTYRSVNGKFKTLAAVKKVHGMRGKFYENFLMANTLK</sequence>
<dbReference type="EMBL" id="CVRI01000020">
    <property type="protein sequence ID" value="CRK91196.1"/>
    <property type="molecule type" value="Genomic_DNA"/>
</dbReference>
<dbReference type="InterPro" id="IPR027640">
    <property type="entry name" value="Kinesin-like_fam"/>
</dbReference>
<evidence type="ECO:0000313" key="9">
    <source>
        <dbReference type="EMBL" id="CRK91196.1"/>
    </source>
</evidence>
<dbReference type="Pfam" id="PF12836">
    <property type="entry name" value="HHH_3"/>
    <property type="match status" value="1"/>
</dbReference>
<dbReference type="Pfam" id="PF00225">
    <property type="entry name" value="Kinesin"/>
    <property type="match status" value="1"/>
</dbReference>
<dbReference type="SUPFAM" id="SSF47781">
    <property type="entry name" value="RuvA domain 2-like"/>
    <property type="match status" value="1"/>
</dbReference>
<dbReference type="InterPro" id="IPR001752">
    <property type="entry name" value="Kinesin_motor_dom"/>
</dbReference>
<dbReference type="Gene3D" id="1.10.150.280">
    <property type="entry name" value="AF1531-like domain"/>
    <property type="match status" value="1"/>
</dbReference>
<evidence type="ECO:0000256" key="7">
    <source>
        <dbReference type="PROSITE-ProRule" id="PRU00283"/>
    </source>
</evidence>
<keyword evidence="5" id="KW-0175">Coiled coil</keyword>
<dbReference type="PROSITE" id="PS50067">
    <property type="entry name" value="KINESIN_MOTOR_2"/>
    <property type="match status" value="1"/>
</dbReference>
<accession>A0A1J1HV13</accession>
<dbReference type="GO" id="GO:0007052">
    <property type="term" value="P:mitotic spindle organization"/>
    <property type="evidence" value="ECO:0007669"/>
    <property type="project" value="TreeGrafter"/>
</dbReference>
<feature type="binding site" evidence="7">
    <location>
        <begin position="84"/>
        <end position="91"/>
    </location>
    <ligand>
        <name>ATP</name>
        <dbReference type="ChEBI" id="CHEBI:30616"/>
    </ligand>
</feature>
<evidence type="ECO:0000256" key="4">
    <source>
        <dbReference type="ARBA" id="ARBA00022840"/>
    </source>
</evidence>
<protein>
    <submittedName>
        <fullName evidence="9">CLUMA_CG004879, isoform A</fullName>
    </submittedName>
</protein>
<dbReference type="OrthoDB" id="6237065at2759"/>
<dbReference type="SMART" id="SM00129">
    <property type="entry name" value="KISc"/>
    <property type="match status" value="1"/>
</dbReference>
<keyword evidence="7" id="KW-0505">Motor protein</keyword>
<evidence type="ECO:0000256" key="2">
    <source>
        <dbReference type="ARBA" id="ARBA00022490"/>
    </source>
</evidence>
<evidence type="ECO:0000256" key="6">
    <source>
        <dbReference type="ARBA" id="ARBA00023212"/>
    </source>
</evidence>
<dbReference type="SUPFAM" id="SSF52540">
    <property type="entry name" value="P-loop containing nucleoside triphosphate hydrolases"/>
    <property type="match status" value="1"/>
</dbReference>
<dbReference type="AlphaFoldDB" id="A0A1J1HV13"/>
<dbReference type="GO" id="GO:0003777">
    <property type="term" value="F:microtubule motor activity"/>
    <property type="evidence" value="ECO:0007669"/>
    <property type="project" value="InterPro"/>
</dbReference>
<keyword evidence="10" id="KW-1185">Reference proteome</keyword>